<reference evidence="1 2" key="1">
    <citation type="submission" date="2021-02" db="EMBL/GenBank/DDBJ databases">
        <title>Genome assembly of Pseudopithomyces chartarum.</title>
        <authorList>
            <person name="Jauregui R."/>
            <person name="Singh J."/>
            <person name="Voisey C."/>
        </authorList>
    </citation>
    <scope>NUCLEOTIDE SEQUENCE [LARGE SCALE GENOMIC DNA]</scope>
    <source>
        <strain evidence="1 2">AGR01</strain>
    </source>
</reference>
<protein>
    <submittedName>
        <fullName evidence="1">Uncharacterized protein</fullName>
    </submittedName>
</protein>
<dbReference type="Proteomes" id="UP001280581">
    <property type="component" value="Unassembled WGS sequence"/>
</dbReference>
<accession>A0AAN6LXP5</accession>
<keyword evidence="2" id="KW-1185">Reference proteome</keyword>
<organism evidence="1 2">
    <name type="scientific">Pseudopithomyces chartarum</name>
    <dbReference type="NCBI Taxonomy" id="1892770"/>
    <lineage>
        <taxon>Eukaryota</taxon>
        <taxon>Fungi</taxon>
        <taxon>Dikarya</taxon>
        <taxon>Ascomycota</taxon>
        <taxon>Pezizomycotina</taxon>
        <taxon>Dothideomycetes</taxon>
        <taxon>Pleosporomycetidae</taxon>
        <taxon>Pleosporales</taxon>
        <taxon>Massarineae</taxon>
        <taxon>Didymosphaeriaceae</taxon>
        <taxon>Pseudopithomyces</taxon>
    </lineage>
</organism>
<dbReference type="PANTHER" id="PTHR47784">
    <property type="entry name" value="STEROL UPTAKE CONTROL PROTEIN 2"/>
    <property type="match status" value="1"/>
</dbReference>
<dbReference type="GO" id="GO:0001228">
    <property type="term" value="F:DNA-binding transcription activator activity, RNA polymerase II-specific"/>
    <property type="evidence" value="ECO:0007669"/>
    <property type="project" value="TreeGrafter"/>
</dbReference>
<dbReference type="PANTHER" id="PTHR47784:SF5">
    <property type="entry name" value="STEROL UPTAKE CONTROL PROTEIN 2"/>
    <property type="match status" value="1"/>
</dbReference>
<evidence type="ECO:0000313" key="1">
    <source>
        <dbReference type="EMBL" id="KAK3209402.1"/>
    </source>
</evidence>
<proteinExistence type="predicted"/>
<sequence>MAISALHVSKYAETERERKHFRDIATYQINTGLIRYRETLADVTEANAESLLVFSVTATAWALLTTADDFMSLLNPETGRKSELDRRATIERTVAYTSKMLRTLRGVLVILVPCWHLIANGILADVAKRDWWPYPVPAFAEAFEDDKRLANLETMWMTPNRPYEYNFDVLKNALKTLRDDFARISQLTLTEGTQRTRYGRITDWTAVLTWPIGLPLHFVEFVEAAQPEAWVLLAHYAMLPAKIEHVFWIQDFGPNLVTAAALVLGEKMRTWIEWPAQAIGVDLDALYLAHSHSPTGTVHQSVF</sequence>
<gene>
    <name evidence="1" type="ORF">GRF29_69g1681425</name>
</gene>
<dbReference type="EMBL" id="WVTA01000006">
    <property type="protein sequence ID" value="KAK3209402.1"/>
    <property type="molecule type" value="Genomic_DNA"/>
</dbReference>
<evidence type="ECO:0000313" key="2">
    <source>
        <dbReference type="Proteomes" id="UP001280581"/>
    </source>
</evidence>
<comment type="caution">
    <text evidence="1">The sequence shown here is derived from an EMBL/GenBank/DDBJ whole genome shotgun (WGS) entry which is preliminary data.</text>
</comment>
<dbReference type="AlphaFoldDB" id="A0AAN6LXP5"/>
<name>A0AAN6LXP5_9PLEO</name>
<dbReference type="InterPro" id="IPR053157">
    <property type="entry name" value="Sterol_Uptake_Regulator"/>
</dbReference>